<dbReference type="SUPFAM" id="SSF50129">
    <property type="entry name" value="GroES-like"/>
    <property type="match status" value="1"/>
</dbReference>
<protein>
    <submittedName>
        <fullName evidence="3">Uncharacterized protein</fullName>
    </submittedName>
</protein>
<proteinExistence type="inferred from homology"/>
<feature type="region of interest" description="Disordered" evidence="2">
    <location>
        <begin position="17"/>
        <end position="57"/>
    </location>
</feature>
<feature type="compositionally biased region" description="Basic and acidic residues" evidence="2">
    <location>
        <begin position="30"/>
        <end position="55"/>
    </location>
</feature>
<evidence type="ECO:0000313" key="4">
    <source>
        <dbReference type="Proteomes" id="UP000655225"/>
    </source>
</evidence>
<reference evidence="3 4" key="1">
    <citation type="submission" date="2020-04" db="EMBL/GenBank/DDBJ databases">
        <title>Plant Genome Project.</title>
        <authorList>
            <person name="Zhang R.-G."/>
        </authorList>
    </citation>
    <scope>NUCLEOTIDE SEQUENCE [LARGE SCALE GENOMIC DNA]</scope>
    <source>
        <strain evidence="3">YNK0</strain>
        <tissue evidence="3">Leaf</tissue>
    </source>
</reference>
<dbReference type="Proteomes" id="UP000655225">
    <property type="component" value="Unassembled WGS sequence"/>
</dbReference>
<dbReference type="Gene3D" id="3.30.70.1730">
    <property type="match status" value="1"/>
</dbReference>
<comment type="similarity">
    <text evidence="1">Belongs to the universal ribosomal protein uL10 family.</text>
</comment>
<keyword evidence="4" id="KW-1185">Reference proteome</keyword>
<gene>
    <name evidence="3" type="ORF">HHK36_001669</name>
</gene>
<dbReference type="InterPro" id="IPR043141">
    <property type="entry name" value="Ribosomal_uL10-like_sf"/>
</dbReference>
<dbReference type="AlphaFoldDB" id="A0A835A441"/>
<dbReference type="EMBL" id="JABCRI010000001">
    <property type="protein sequence ID" value="KAF8413677.1"/>
    <property type="molecule type" value="Genomic_DNA"/>
</dbReference>
<evidence type="ECO:0000313" key="3">
    <source>
        <dbReference type="EMBL" id="KAF8413677.1"/>
    </source>
</evidence>
<name>A0A835A441_TETSI</name>
<dbReference type="InterPro" id="IPR011032">
    <property type="entry name" value="GroES-like_sf"/>
</dbReference>
<evidence type="ECO:0000256" key="2">
    <source>
        <dbReference type="SAM" id="MobiDB-lite"/>
    </source>
</evidence>
<evidence type="ECO:0000256" key="1">
    <source>
        <dbReference type="ARBA" id="ARBA00008889"/>
    </source>
</evidence>
<organism evidence="3 4">
    <name type="scientific">Tetracentron sinense</name>
    <name type="common">Spur-leaf</name>
    <dbReference type="NCBI Taxonomy" id="13715"/>
    <lineage>
        <taxon>Eukaryota</taxon>
        <taxon>Viridiplantae</taxon>
        <taxon>Streptophyta</taxon>
        <taxon>Embryophyta</taxon>
        <taxon>Tracheophyta</taxon>
        <taxon>Spermatophyta</taxon>
        <taxon>Magnoliopsida</taxon>
        <taxon>Trochodendrales</taxon>
        <taxon>Trochodendraceae</taxon>
        <taxon>Tetracentron</taxon>
    </lineage>
</organism>
<accession>A0A835A441</accession>
<comment type="caution">
    <text evidence="3">The sequence shown here is derived from an EMBL/GenBank/DDBJ whole genome shotgun (WGS) entry which is preliminary data.</text>
</comment>
<sequence length="489" mass="55714">MLLQCASRRGGIAQLVGTSVRSRKRSRGRSCSDPDKKNQRFRAEEEPEGGFDKKRSQSPSFVKLHLHDLLIVLQIRRPFLFQNPRNPNPSRNRSEYRPWSCPSPMAVKSSKPDKKIAYDQKLCRILDEYSQTLIAAAKKLGSNQLENILRRDSFVSMEKKTMIKQSIRITAELLITDLDCCVLDDEKDDRSFNPVSAIRQDKLSPSSVLKSSIAVVILCQLFLLGVADVPWDTMTEFNDRVEDSLNGKIHGGMFGCEGKTTFVAQYLFKESETTISYFENDRFVAQDTSESSDLLFPPFSNASHLQPIHRLPPLLYSLHVIVTLKLPPLHRYSLYGSHLELEHMWEKLPATKGVKNPCFSPLESFWAWGVCKFLLRAKLDLLQTQKTNLAIIFGGGRQRYVGLIIAMVWEAGKPPVMVLPQAMEVRLKILYTSLCHTDVYSGKPRVCKAMVEERCMRDLVDIVYICFVEELKVRLWAYDPEQGLMGKCG</sequence>
<feature type="region of interest" description="Disordered" evidence="2">
    <location>
        <begin position="82"/>
        <end position="107"/>
    </location>
</feature>